<evidence type="ECO:0000313" key="8">
    <source>
        <dbReference type="Proteomes" id="UP000521943"/>
    </source>
</evidence>
<keyword evidence="3" id="KW-0223">Dioxygenase</keyword>
<evidence type="ECO:0000256" key="1">
    <source>
        <dbReference type="ARBA" id="ARBA00001961"/>
    </source>
</evidence>
<evidence type="ECO:0000256" key="3">
    <source>
        <dbReference type="ARBA" id="ARBA00022964"/>
    </source>
</evidence>
<dbReference type="InterPro" id="IPR045054">
    <property type="entry name" value="P4HA-like"/>
</dbReference>
<organism evidence="7 8">
    <name type="scientific">Ephemerocybe angulata</name>
    <dbReference type="NCBI Taxonomy" id="980116"/>
    <lineage>
        <taxon>Eukaryota</taxon>
        <taxon>Fungi</taxon>
        <taxon>Dikarya</taxon>
        <taxon>Basidiomycota</taxon>
        <taxon>Agaricomycotina</taxon>
        <taxon>Agaricomycetes</taxon>
        <taxon>Agaricomycetidae</taxon>
        <taxon>Agaricales</taxon>
        <taxon>Agaricineae</taxon>
        <taxon>Psathyrellaceae</taxon>
        <taxon>Ephemerocybe</taxon>
    </lineage>
</organism>
<dbReference type="GO" id="GO:0004656">
    <property type="term" value="F:procollagen-proline 4-dioxygenase activity"/>
    <property type="evidence" value="ECO:0007669"/>
    <property type="project" value="TreeGrafter"/>
</dbReference>
<dbReference type="OrthoDB" id="69177at2759"/>
<comment type="caution">
    <text evidence="7">The sequence shown here is derived from an EMBL/GenBank/DDBJ whole genome shotgun (WGS) entry which is preliminary data.</text>
</comment>
<keyword evidence="2" id="KW-0479">Metal-binding</keyword>
<dbReference type="Pfam" id="PF13640">
    <property type="entry name" value="2OG-FeII_Oxy_3"/>
    <property type="match status" value="1"/>
</dbReference>
<dbReference type="Proteomes" id="UP000521943">
    <property type="component" value="Unassembled WGS sequence"/>
</dbReference>
<name>A0A8H6LUE9_9AGAR</name>
<reference evidence="7 8" key="1">
    <citation type="submission" date="2020-07" db="EMBL/GenBank/DDBJ databases">
        <title>Comparative genomics of pyrophilous fungi reveals a link between fire events and developmental genes.</title>
        <authorList>
            <consortium name="DOE Joint Genome Institute"/>
            <person name="Steindorff A.S."/>
            <person name="Carver A."/>
            <person name="Calhoun S."/>
            <person name="Stillman K."/>
            <person name="Liu H."/>
            <person name="Lipzen A."/>
            <person name="Pangilinan J."/>
            <person name="Labutti K."/>
            <person name="Bruns T.D."/>
            <person name="Grigoriev I.V."/>
        </authorList>
    </citation>
    <scope>NUCLEOTIDE SEQUENCE [LARGE SCALE GENOMIC DNA]</scope>
    <source>
        <strain evidence="7 8">CBS 144469</strain>
    </source>
</reference>
<dbReference type="InterPro" id="IPR006620">
    <property type="entry name" value="Pro_4_hyd_alph"/>
</dbReference>
<comment type="cofactor">
    <cofactor evidence="1">
        <name>L-ascorbate</name>
        <dbReference type="ChEBI" id="CHEBI:38290"/>
    </cofactor>
</comment>
<evidence type="ECO:0000256" key="5">
    <source>
        <dbReference type="ARBA" id="ARBA00023004"/>
    </source>
</evidence>
<keyword evidence="5" id="KW-0408">Iron</keyword>
<dbReference type="PANTHER" id="PTHR10869:SF241">
    <property type="entry name" value="FE2OG DIOXYGENASE DOMAIN-CONTAINING PROTEIN"/>
    <property type="match status" value="1"/>
</dbReference>
<proteinExistence type="predicted"/>
<dbReference type="EMBL" id="JACGCI010000239">
    <property type="protein sequence ID" value="KAF6741501.1"/>
    <property type="molecule type" value="Genomic_DNA"/>
</dbReference>
<dbReference type="GO" id="GO:0005783">
    <property type="term" value="C:endoplasmic reticulum"/>
    <property type="evidence" value="ECO:0007669"/>
    <property type="project" value="TreeGrafter"/>
</dbReference>
<dbReference type="AlphaFoldDB" id="A0A8H6LUE9"/>
<keyword evidence="8" id="KW-1185">Reference proteome</keyword>
<evidence type="ECO:0000313" key="7">
    <source>
        <dbReference type="EMBL" id="KAF6741501.1"/>
    </source>
</evidence>
<gene>
    <name evidence="7" type="ORF">DFP72DRAFT_259877</name>
</gene>
<dbReference type="InterPro" id="IPR044862">
    <property type="entry name" value="Pro_4_hyd_alph_FE2OG_OXY"/>
</dbReference>
<keyword evidence="4" id="KW-0560">Oxidoreductase</keyword>
<evidence type="ECO:0000259" key="6">
    <source>
        <dbReference type="SMART" id="SM00702"/>
    </source>
</evidence>
<dbReference type="PANTHER" id="PTHR10869">
    <property type="entry name" value="PROLYL 4-HYDROXYLASE ALPHA SUBUNIT"/>
    <property type="match status" value="1"/>
</dbReference>
<dbReference type="GO" id="GO:0005506">
    <property type="term" value="F:iron ion binding"/>
    <property type="evidence" value="ECO:0007669"/>
    <property type="project" value="InterPro"/>
</dbReference>
<evidence type="ECO:0000256" key="2">
    <source>
        <dbReference type="ARBA" id="ARBA00022723"/>
    </source>
</evidence>
<dbReference type="SMART" id="SM00702">
    <property type="entry name" value="P4Hc"/>
    <property type="match status" value="1"/>
</dbReference>
<dbReference type="Gene3D" id="2.60.120.620">
    <property type="entry name" value="q2cbj1_9rhob like domain"/>
    <property type="match status" value="1"/>
</dbReference>
<accession>A0A8H6LUE9</accession>
<sequence>MSFKLSTTPRLEATSSRIDFSSTDLADSYSGFYATVLDNVFTEGECNELIKLAGSPPHQWEPAGLGQQGKINSDFRNSDRSLVFDDEISQAIYERLYPLVPEIHEIEPTGEWCRITGKPGRTKQMPTWTCLGVNPRLSFLRYGPGHYFKPHCDGLIEIPKGQKAFVTLHLYLNERDEHGNKLEGGSTRFWTPNKKHFLDVEPKIGRVLVFQQRCLVHSGEEVTAGIKYTMRSDFMFKNNR</sequence>
<feature type="domain" description="Prolyl 4-hydroxylase alpha subunit" evidence="6">
    <location>
        <begin position="32"/>
        <end position="235"/>
    </location>
</feature>
<protein>
    <recommendedName>
        <fullName evidence="6">Prolyl 4-hydroxylase alpha subunit domain-containing protein</fullName>
    </recommendedName>
</protein>
<evidence type="ECO:0000256" key="4">
    <source>
        <dbReference type="ARBA" id="ARBA00023002"/>
    </source>
</evidence>
<dbReference type="GO" id="GO:0031418">
    <property type="term" value="F:L-ascorbic acid binding"/>
    <property type="evidence" value="ECO:0007669"/>
    <property type="project" value="InterPro"/>
</dbReference>